<dbReference type="EMBL" id="BGPR01014671">
    <property type="protein sequence ID" value="GBN66197.1"/>
    <property type="molecule type" value="Genomic_DNA"/>
</dbReference>
<proteinExistence type="predicted"/>
<keyword evidence="2" id="KW-0677">Repeat</keyword>
<keyword evidence="1" id="KW-0732">Signal</keyword>
<evidence type="ECO:0000256" key="4">
    <source>
        <dbReference type="PROSITE-ProRule" id="PRU00302"/>
    </source>
</evidence>
<dbReference type="SMART" id="SM00032">
    <property type="entry name" value="CCP"/>
    <property type="match status" value="3"/>
</dbReference>
<dbReference type="InterPro" id="IPR051277">
    <property type="entry name" value="SEZ6_CSMD_C4BPB_Regulators"/>
</dbReference>
<feature type="disulfide bond" evidence="4">
    <location>
        <begin position="237"/>
        <end position="264"/>
    </location>
</feature>
<feature type="domain" description="Sushi" evidence="5">
    <location>
        <begin position="138"/>
        <end position="207"/>
    </location>
</feature>
<dbReference type="InterPro" id="IPR035976">
    <property type="entry name" value="Sushi/SCR/CCP_sf"/>
</dbReference>
<dbReference type="OrthoDB" id="406096at2759"/>
<dbReference type="EMBL" id="BGPR01014522">
    <property type="protein sequence ID" value="GBN65550.1"/>
    <property type="molecule type" value="Genomic_DNA"/>
</dbReference>
<keyword evidence="8" id="KW-1185">Reference proteome</keyword>
<feature type="domain" description="Sushi" evidence="5">
    <location>
        <begin position="209"/>
        <end position="266"/>
    </location>
</feature>
<evidence type="ECO:0000259" key="5">
    <source>
        <dbReference type="PROSITE" id="PS50923"/>
    </source>
</evidence>
<dbReference type="PANTHER" id="PTHR45656">
    <property type="entry name" value="PROTEIN CBR-CLEC-78"/>
    <property type="match status" value="1"/>
</dbReference>
<keyword evidence="3 4" id="KW-1015">Disulfide bond</keyword>
<evidence type="ECO:0000313" key="6">
    <source>
        <dbReference type="EMBL" id="GBN65550.1"/>
    </source>
</evidence>
<gene>
    <name evidence="7" type="primary">CSMD3_0</name>
    <name evidence="6" type="synonym">CSMD3_1</name>
    <name evidence="6" type="ORF">AVEN_199407_1</name>
    <name evidence="7" type="ORF">AVEN_264089_1</name>
</gene>
<dbReference type="Pfam" id="PF00084">
    <property type="entry name" value="Sushi"/>
    <property type="match status" value="3"/>
</dbReference>
<dbReference type="Proteomes" id="UP000499080">
    <property type="component" value="Unassembled WGS sequence"/>
</dbReference>
<evidence type="ECO:0000256" key="1">
    <source>
        <dbReference type="ARBA" id="ARBA00022729"/>
    </source>
</evidence>
<comment type="caution">
    <text evidence="7">The sequence shown here is derived from an EMBL/GenBank/DDBJ whole genome shotgun (WGS) entry which is preliminary data.</text>
</comment>
<evidence type="ECO:0000313" key="8">
    <source>
        <dbReference type="Proteomes" id="UP000499080"/>
    </source>
</evidence>
<dbReference type="PANTHER" id="PTHR45656:SF4">
    <property type="entry name" value="PROTEIN CBR-CLEC-78"/>
    <property type="match status" value="1"/>
</dbReference>
<organism evidence="7 8">
    <name type="scientific">Araneus ventricosus</name>
    <name type="common">Orbweaver spider</name>
    <name type="synonym">Epeira ventricosa</name>
    <dbReference type="NCBI Taxonomy" id="182803"/>
    <lineage>
        <taxon>Eukaryota</taxon>
        <taxon>Metazoa</taxon>
        <taxon>Ecdysozoa</taxon>
        <taxon>Arthropoda</taxon>
        <taxon>Chelicerata</taxon>
        <taxon>Arachnida</taxon>
        <taxon>Araneae</taxon>
        <taxon>Araneomorphae</taxon>
        <taxon>Entelegynae</taxon>
        <taxon>Araneoidea</taxon>
        <taxon>Araneidae</taxon>
        <taxon>Araneus</taxon>
    </lineage>
</organism>
<dbReference type="CDD" id="cd00033">
    <property type="entry name" value="CCP"/>
    <property type="match status" value="3"/>
</dbReference>
<dbReference type="AlphaFoldDB" id="A0A4Y2QS67"/>
<sequence>MKSRGPLPEEKDIASQPRLTQPRLIIYLKSTPYLPTLEDGKPETDGVKYKMVGIKHYVAACLLITLIGPVISDCPFPKKNLANGWYLYQAPQHVNLTVAPENYLLRFRCSQGFTMKGSKTIVCISNKWTDRVPSCLKMKCADPPKVLNANYTLHSGANNPLTIGTTVTYTCDPGYEFENSTDSVLTCTLYSDINDVQWKGATPRCIEKERCPDPGVSPDGTKSGNCCFIGDILEFSCNDDFELVGKDKIECLPDGSWSAPRPLCKRK</sequence>
<reference evidence="7 8" key="1">
    <citation type="journal article" date="2019" name="Sci. Rep.">
        <title>Orb-weaving spider Araneus ventricosus genome elucidates the spidroin gene catalogue.</title>
        <authorList>
            <person name="Kono N."/>
            <person name="Nakamura H."/>
            <person name="Ohtoshi R."/>
            <person name="Moran D.A.P."/>
            <person name="Shinohara A."/>
            <person name="Yoshida Y."/>
            <person name="Fujiwara M."/>
            <person name="Mori M."/>
            <person name="Tomita M."/>
            <person name="Arakawa K."/>
        </authorList>
    </citation>
    <scope>NUCLEOTIDE SEQUENCE [LARGE SCALE GENOMIC DNA]</scope>
</reference>
<dbReference type="Gene3D" id="2.10.70.10">
    <property type="entry name" value="Complement Module, domain 1"/>
    <property type="match status" value="3"/>
</dbReference>
<name>A0A4Y2QS67_ARAVE</name>
<dbReference type="SUPFAM" id="SSF57535">
    <property type="entry name" value="Complement control module/SCR domain"/>
    <property type="match status" value="3"/>
</dbReference>
<comment type="caution">
    <text evidence="4">Lacks conserved residue(s) required for the propagation of feature annotation.</text>
</comment>
<evidence type="ECO:0000256" key="2">
    <source>
        <dbReference type="ARBA" id="ARBA00022737"/>
    </source>
</evidence>
<protein>
    <submittedName>
        <fullName evidence="7">CUB and sushi domain-containing protein 3</fullName>
    </submittedName>
</protein>
<keyword evidence="4" id="KW-0768">Sushi</keyword>
<accession>A0A4Y2QS67</accession>
<evidence type="ECO:0000256" key="3">
    <source>
        <dbReference type="ARBA" id="ARBA00023157"/>
    </source>
</evidence>
<dbReference type="PROSITE" id="PS50923">
    <property type="entry name" value="SUSHI"/>
    <property type="match status" value="3"/>
</dbReference>
<evidence type="ECO:0000313" key="7">
    <source>
        <dbReference type="EMBL" id="GBN66197.1"/>
    </source>
</evidence>
<feature type="domain" description="Sushi" evidence="5">
    <location>
        <begin position="72"/>
        <end position="137"/>
    </location>
</feature>
<dbReference type="InterPro" id="IPR000436">
    <property type="entry name" value="Sushi_SCR_CCP_dom"/>
</dbReference>